<comment type="caution">
    <text evidence="2">The sequence shown here is derived from an EMBL/GenBank/DDBJ whole genome shotgun (WGS) entry which is preliminary data.</text>
</comment>
<accession>A0A5C5W9R0</accession>
<reference evidence="2 3" key="1">
    <citation type="submission" date="2019-02" db="EMBL/GenBank/DDBJ databases">
        <title>Deep-cultivation of Planctomycetes and their phenomic and genomic characterization uncovers novel biology.</title>
        <authorList>
            <person name="Wiegand S."/>
            <person name="Jogler M."/>
            <person name="Boedeker C."/>
            <person name="Pinto D."/>
            <person name="Vollmers J."/>
            <person name="Rivas-Marin E."/>
            <person name="Kohn T."/>
            <person name="Peeters S.H."/>
            <person name="Heuer A."/>
            <person name="Rast P."/>
            <person name="Oberbeckmann S."/>
            <person name="Bunk B."/>
            <person name="Jeske O."/>
            <person name="Meyerdierks A."/>
            <person name="Storesund J.E."/>
            <person name="Kallscheuer N."/>
            <person name="Luecker S."/>
            <person name="Lage O.M."/>
            <person name="Pohl T."/>
            <person name="Merkel B.J."/>
            <person name="Hornburger P."/>
            <person name="Mueller R.-W."/>
            <person name="Bruemmer F."/>
            <person name="Labrenz M."/>
            <person name="Spormann A.M."/>
            <person name="Op Den Camp H."/>
            <person name="Overmann J."/>
            <person name="Amann R."/>
            <person name="Jetten M.S.M."/>
            <person name="Mascher T."/>
            <person name="Medema M.H."/>
            <person name="Devos D.P."/>
            <person name="Kaster A.-K."/>
            <person name="Ovreas L."/>
            <person name="Rohde M."/>
            <person name="Galperin M.Y."/>
            <person name="Jogler C."/>
        </authorList>
    </citation>
    <scope>NUCLEOTIDE SEQUENCE [LARGE SCALE GENOMIC DNA]</scope>
    <source>
        <strain evidence="2 3">KOR42</strain>
    </source>
</reference>
<dbReference type="Proteomes" id="UP000317243">
    <property type="component" value="Unassembled WGS sequence"/>
</dbReference>
<proteinExistence type="predicted"/>
<dbReference type="AlphaFoldDB" id="A0A5C5W9R0"/>
<protein>
    <submittedName>
        <fullName evidence="2">Uncharacterized protein</fullName>
    </submittedName>
</protein>
<evidence type="ECO:0000313" key="2">
    <source>
        <dbReference type="EMBL" id="TWT47023.1"/>
    </source>
</evidence>
<organism evidence="2 3">
    <name type="scientific">Thalassoglobus neptunius</name>
    <dbReference type="NCBI Taxonomy" id="1938619"/>
    <lineage>
        <taxon>Bacteria</taxon>
        <taxon>Pseudomonadati</taxon>
        <taxon>Planctomycetota</taxon>
        <taxon>Planctomycetia</taxon>
        <taxon>Planctomycetales</taxon>
        <taxon>Planctomycetaceae</taxon>
        <taxon>Thalassoglobus</taxon>
    </lineage>
</organism>
<feature type="region of interest" description="Disordered" evidence="1">
    <location>
        <begin position="9"/>
        <end position="29"/>
    </location>
</feature>
<evidence type="ECO:0000256" key="1">
    <source>
        <dbReference type="SAM" id="MobiDB-lite"/>
    </source>
</evidence>
<evidence type="ECO:0000313" key="3">
    <source>
        <dbReference type="Proteomes" id="UP000317243"/>
    </source>
</evidence>
<gene>
    <name evidence="2" type="ORF">KOR42_42200</name>
</gene>
<keyword evidence="3" id="KW-1185">Reference proteome</keyword>
<sequence>MGEMNYLSAVGVDQGGNDGVGATEIGSSG</sequence>
<dbReference type="EMBL" id="SIHI01000025">
    <property type="protein sequence ID" value="TWT47023.1"/>
    <property type="molecule type" value="Genomic_DNA"/>
</dbReference>
<name>A0A5C5W9R0_9PLAN</name>